<evidence type="ECO:0000313" key="2">
    <source>
        <dbReference type="EMBL" id="ABQ20713.1"/>
    </source>
</evidence>
<dbReference type="KEGG" id="vco:VC0395_A0354"/>
<dbReference type="OrthoDB" id="5918021at2"/>
<evidence type="ECO:0007829" key="4">
    <source>
        <dbReference type="PDB" id="6MIC"/>
    </source>
</evidence>
<dbReference type="PATRIC" id="fig|345073.21.peg.817"/>
<dbReference type="SMR" id="A0A0H3AKH0"/>
<feature type="region of interest" description="Disordered" evidence="1">
    <location>
        <begin position="351"/>
        <end position="371"/>
    </location>
</feature>
<dbReference type="AlphaFoldDB" id="A0A0H3AKH0"/>
<dbReference type="PDBsum" id="6MIC"/>
<accession>A0A0H3AKH0</accession>
<gene>
    <name evidence="2" type="primary">tcpB</name>
    <name evidence="2" type="ordered locus">VC0395_A0354</name>
</gene>
<dbReference type="Proteomes" id="UP000000249">
    <property type="component" value="Chromosome 1"/>
</dbReference>
<keyword evidence="4" id="KW-0002">3D-structure</keyword>
<sequence length="430" mass="47061">MRKYQQGVGLLEAILASAVLGMALVAAGSYYKREAELMIKSSNAFDVIELSSQIQRYASLSKINNRTNPILKDNKAKEFKDADLKWLKLENCPTAGDVPTTGNNNDLQDQFIACDADYRKGDLSYFGSQFEFSTYVHPSNPEIQRQIKQVVSYFQYRGMERAFIGDAAGYVISEAKKKGFSAQDYRIVLIEPDRVGYFESNAISYEEFIENPSARENFLLKATKDRTLALAVSLAQTGEIAMQRDGSVAFLEDSELCWDTAAGSAKSCLSVRYDTVGNKTELDLKQIDVVSAKGLSFESDGKTKTPVVSTYETFQDGGRAKTINAIECPTGLNNRFAAVVSSFSTAGQNANFSSESAKDSQGTTQKDGSKGPHALLSGISLNWTLTNKVWDVTASIGIESGILPTSGIDSGSLLRNPKSLSFIAFQWCEN</sequence>
<proteinExistence type="evidence at protein level"/>
<dbReference type="eggNOG" id="ENOG5031N69">
    <property type="taxonomic scope" value="Bacteria"/>
</dbReference>
<protein>
    <submittedName>
        <fullName evidence="2">Toxin co-regulated pilus biosynthesis protein B</fullName>
    </submittedName>
</protein>
<reference evidence="2 3" key="1">
    <citation type="submission" date="2007-03" db="EMBL/GenBank/DDBJ databases">
        <authorList>
            <person name="Heidelberg J."/>
        </authorList>
    </citation>
    <scope>NUCLEOTIDE SEQUENCE [LARGE SCALE GENOMIC DNA]</scope>
    <source>
        <strain evidence="3">ATCC 39541 / Classical Ogawa 395 / O395</strain>
    </source>
</reference>
<dbReference type="PDB" id="6MIC">
    <property type="method" value="X-ray"/>
    <property type="resolution" value="1.53 A"/>
    <property type="chains" value="A=250-430"/>
</dbReference>
<name>A0A0H3AKH0_VIBC3</name>
<reference evidence="4" key="2">
    <citation type="journal article" date="2019" name="J. Biol. Chem.">
        <title>The &lt;i&gt;Vibrio cholerae&lt;/i&gt; minor pilin TcpB mediates uptake of the cholera toxin phage CTXphi.</title>
        <authorList>
            <person name="Gutierrez-Rodarte M."/>
            <person name="Kolappan S."/>
            <person name="Burrell B.A."/>
            <person name="Craig L."/>
        </authorList>
    </citation>
    <scope>X-RAY CRYSTALLOGRAPHY (1.53 ANGSTROMS) OF 250-430</scope>
    <scope>DISULFIDE BONDS</scope>
</reference>
<feature type="disulfide bond" evidence="4">
    <location>
        <begin position="328"/>
        <end position="428"/>
    </location>
</feature>
<dbReference type="KEGG" id="vcr:VC395_0845"/>
<feature type="compositionally biased region" description="Polar residues" evidence="1">
    <location>
        <begin position="351"/>
        <end position="366"/>
    </location>
</feature>
<dbReference type="RefSeq" id="WP_001234007.1">
    <property type="nucleotide sequence ID" value="NC_009457.1"/>
</dbReference>
<organism evidence="2 3">
    <name type="scientific">Vibrio cholerae serotype O1 (strain ATCC 39541 / Classical Ogawa 395 / O395)</name>
    <dbReference type="NCBI Taxonomy" id="345073"/>
    <lineage>
        <taxon>Bacteria</taxon>
        <taxon>Pseudomonadati</taxon>
        <taxon>Pseudomonadota</taxon>
        <taxon>Gammaproteobacteria</taxon>
        <taxon>Vibrionales</taxon>
        <taxon>Vibrionaceae</taxon>
        <taxon>Vibrio</taxon>
    </lineage>
</organism>
<dbReference type="EMBL" id="CP000627">
    <property type="protein sequence ID" value="ABQ20713.1"/>
    <property type="molecule type" value="Genomic_DNA"/>
</dbReference>
<evidence type="ECO:0000256" key="1">
    <source>
        <dbReference type="SAM" id="MobiDB-lite"/>
    </source>
</evidence>
<evidence type="ECO:0000313" key="3">
    <source>
        <dbReference type="Proteomes" id="UP000000249"/>
    </source>
</evidence>